<accession>A0A1S8BH83</accession>
<keyword evidence="2" id="KW-0698">rRNA processing</keyword>
<dbReference type="EMBL" id="MSZU01000080">
    <property type="protein sequence ID" value="OMP86668.1"/>
    <property type="molecule type" value="Genomic_DNA"/>
</dbReference>
<dbReference type="STRING" id="420778.A0A1S8BH83"/>
<dbReference type="GO" id="GO:0006364">
    <property type="term" value="P:rRNA processing"/>
    <property type="evidence" value="ECO:0007669"/>
    <property type="project" value="UniProtKB-KW"/>
</dbReference>
<evidence type="ECO:0000256" key="1">
    <source>
        <dbReference type="ARBA" id="ARBA00006524"/>
    </source>
</evidence>
<comment type="similarity">
    <text evidence="1">Belongs to the TSR2 family.</text>
</comment>
<evidence type="ECO:0000313" key="4">
    <source>
        <dbReference type="EMBL" id="OMP86668.1"/>
    </source>
</evidence>
<dbReference type="OrthoDB" id="263560at2759"/>
<feature type="compositionally biased region" description="Acidic residues" evidence="3">
    <location>
        <begin position="68"/>
        <end position="85"/>
    </location>
</feature>
<organism evidence="4 5">
    <name type="scientific">Diplodia seriata</name>
    <dbReference type="NCBI Taxonomy" id="420778"/>
    <lineage>
        <taxon>Eukaryota</taxon>
        <taxon>Fungi</taxon>
        <taxon>Dikarya</taxon>
        <taxon>Ascomycota</taxon>
        <taxon>Pezizomycotina</taxon>
        <taxon>Dothideomycetes</taxon>
        <taxon>Dothideomycetes incertae sedis</taxon>
        <taxon>Botryosphaeriales</taxon>
        <taxon>Botryosphaeriaceae</taxon>
        <taxon>Diplodia</taxon>
    </lineage>
</organism>
<sequence length="118" mass="13355">MEDEFEVRLEDESEVAVAATVVKIKDELNNNVFETVDAMERRWRQRRGKGPNLTNVEVVQEGTQDKSDSDDDADDDVEDDDDTDMGEAPQLVAAEPKEKVEPEVDEDGFTKVVGKKRR</sequence>
<feature type="region of interest" description="Disordered" evidence="3">
    <location>
        <begin position="43"/>
        <end position="118"/>
    </location>
</feature>
<evidence type="ECO:0000256" key="3">
    <source>
        <dbReference type="SAM" id="MobiDB-lite"/>
    </source>
</evidence>
<name>A0A1S8BH83_9PEZI</name>
<protein>
    <submittedName>
        <fullName evidence="4">Uncharacterized protein</fullName>
    </submittedName>
</protein>
<reference evidence="4 5" key="1">
    <citation type="submission" date="2017-01" db="EMBL/GenBank/DDBJ databases">
        <title>Draft genome sequence of Diplodia seriata F98.1, a fungal species involved in grapevine trunk diseases.</title>
        <authorList>
            <person name="Robert-Siegwald G."/>
            <person name="Vallet J."/>
            <person name="Abou-Mansour E."/>
            <person name="Xu J."/>
            <person name="Rey P."/>
            <person name="Bertsch C."/>
            <person name="Rego C."/>
            <person name="Larignon P."/>
            <person name="Fontaine F."/>
            <person name="Lebrun M.-H."/>
        </authorList>
    </citation>
    <scope>NUCLEOTIDE SEQUENCE [LARGE SCALE GENOMIC DNA]</scope>
    <source>
        <strain evidence="4 5">F98.1</strain>
    </source>
</reference>
<evidence type="ECO:0000256" key="2">
    <source>
        <dbReference type="ARBA" id="ARBA00022552"/>
    </source>
</evidence>
<proteinExistence type="inferred from homology"/>
<dbReference type="PANTHER" id="PTHR21250">
    <property type="entry name" value="PRE-RRNA-PROCESSING PROTEIN TSR2 HOMOLOG"/>
    <property type="match status" value="1"/>
</dbReference>
<dbReference type="InterPro" id="IPR019398">
    <property type="entry name" value="Pre-rRNA_process_TSR2"/>
</dbReference>
<dbReference type="Proteomes" id="UP000190776">
    <property type="component" value="Unassembled WGS sequence"/>
</dbReference>
<comment type="caution">
    <text evidence="4">The sequence shown here is derived from an EMBL/GenBank/DDBJ whole genome shotgun (WGS) entry which is preliminary data.</text>
</comment>
<dbReference type="AlphaFoldDB" id="A0A1S8BH83"/>
<gene>
    <name evidence="4" type="ORF">BK809_0003840</name>
</gene>
<evidence type="ECO:0000313" key="5">
    <source>
        <dbReference type="Proteomes" id="UP000190776"/>
    </source>
</evidence>